<protein>
    <recommendedName>
        <fullName evidence="4">Secreted protein</fullName>
    </recommendedName>
</protein>
<reference evidence="2 3" key="1">
    <citation type="submission" date="2016-10" db="EMBL/GenBank/DDBJ databases">
        <title>Draft genome sequence of Coniochaeta ligniaria NRRL30616, a lignocellulolytic fungus for bioabatement of inhibitors in plant biomass hydrolysates.</title>
        <authorList>
            <consortium name="DOE Joint Genome Institute"/>
            <person name="Jimenez D.J."/>
            <person name="Hector R.E."/>
            <person name="Riley R."/>
            <person name="Sun H."/>
            <person name="Grigoriev I.V."/>
            <person name="Van Elsas J.D."/>
            <person name="Nichols N.N."/>
        </authorList>
    </citation>
    <scope>NUCLEOTIDE SEQUENCE [LARGE SCALE GENOMIC DNA]</scope>
    <source>
        <strain evidence="2 3">NRRL 30616</strain>
    </source>
</reference>
<keyword evidence="1" id="KW-0732">Signal</keyword>
<accession>A0A1J7IN53</accession>
<dbReference type="AlphaFoldDB" id="A0A1J7IN53"/>
<dbReference type="EMBL" id="KV875098">
    <property type="protein sequence ID" value="OIW28910.1"/>
    <property type="molecule type" value="Genomic_DNA"/>
</dbReference>
<sequence length="101" mass="11477">MRVLRNALTSMLWLPFLTLAWRPMTRSLRICQNFAAVMMLNAEPLRLSNGASRERHDTSKRSDRFSCIQILPSPPSLLFLVPTPKNAMMLWVCGKQCSGVV</sequence>
<evidence type="ECO:0008006" key="4">
    <source>
        <dbReference type="Google" id="ProtNLM"/>
    </source>
</evidence>
<evidence type="ECO:0000313" key="2">
    <source>
        <dbReference type="EMBL" id="OIW28910.1"/>
    </source>
</evidence>
<proteinExistence type="predicted"/>
<keyword evidence="3" id="KW-1185">Reference proteome</keyword>
<organism evidence="2 3">
    <name type="scientific">Coniochaeta ligniaria NRRL 30616</name>
    <dbReference type="NCBI Taxonomy" id="1408157"/>
    <lineage>
        <taxon>Eukaryota</taxon>
        <taxon>Fungi</taxon>
        <taxon>Dikarya</taxon>
        <taxon>Ascomycota</taxon>
        <taxon>Pezizomycotina</taxon>
        <taxon>Sordariomycetes</taxon>
        <taxon>Sordariomycetidae</taxon>
        <taxon>Coniochaetales</taxon>
        <taxon>Coniochaetaceae</taxon>
        <taxon>Coniochaeta</taxon>
    </lineage>
</organism>
<gene>
    <name evidence="2" type="ORF">CONLIGDRAFT_399112</name>
</gene>
<feature type="chain" id="PRO_5009644934" description="Secreted protein" evidence="1">
    <location>
        <begin position="28"/>
        <end position="101"/>
    </location>
</feature>
<evidence type="ECO:0000256" key="1">
    <source>
        <dbReference type="SAM" id="SignalP"/>
    </source>
</evidence>
<dbReference type="InParanoid" id="A0A1J7IN53"/>
<feature type="signal peptide" evidence="1">
    <location>
        <begin position="1"/>
        <end position="27"/>
    </location>
</feature>
<evidence type="ECO:0000313" key="3">
    <source>
        <dbReference type="Proteomes" id="UP000182658"/>
    </source>
</evidence>
<name>A0A1J7IN53_9PEZI</name>
<dbReference type="Proteomes" id="UP000182658">
    <property type="component" value="Unassembled WGS sequence"/>
</dbReference>